<dbReference type="Gene3D" id="3.40.50.2000">
    <property type="entry name" value="Glycogen Phosphorylase B"/>
    <property type="match status" value="2"/>
</dbReference>
<dbReference type="SUPFAM" id="SSF53756">
    <property type="entry name" value="UDP-Glycosyltransferase/glycogen phosphorylase"/>
    <property type="match status" value="1"/>
</dbReference>
<keyword evidence="1" id="KW-0812">Transmembrane</keyword>
<evidence type="ECO:0000313" key="5">
    <source>
        <dbReference type="Proteomes" id="UP000034508"/>
    </source>
</evidence>
<dbReference type="Pfam" id="PF00534">
    <property type="entry name" value="Glycos_transf_1"/>
    <property type="match status" value="1"/>
</dbReference>
<keyword evidence="1" id="KW-0472">Membrane</keyword>
<evidence type="ECO:0000313" key="4">
    <source>
        <dbReference type="EMBL" id="KKQ18764.1"/>
    </source>
</evidence>
<dbReference type="GO" id="GO:0016757">
    <property type="term" value="F:glycosyltransferase activity"/>
    <property type="evidence" value="ECO:0007669"/>
    <property type="project" value="InterPro"/>
</dbReference>
<organism evidence="4 5">
    <name type="scientific">Berkelbacteria bacterium GW2011_GWA1_36_9</name>
    <dbReference type="NCBI Taxonomy" id="1618331"/>
    <lineage>
        <taxon>Bacteria</taxon>
        <taxon>Candidatus Berkelbacteria</taxon>
    </lineage>
</organism>
<gene>
    <name evidence="4" type="ORF">US31_C0002G0109</name>
</gene>
<dbReference type="EMBL" id="LBSM01000002">
    <property type="protein sequence ID" value="KKQ18764.1"/>
    <property type="molecule type" value="Genomic_DNA"/>
</dbReference>
<dbReference type="InterPro" id="IPR028098">
    <property type="entry name" value="Glyco_trans_4-like_N"/>
</dbReference>
<evidence type="ECO:0000259" key="3">
    <source>
        <dbReference type="Pfam" id="PF13477"/>
    </source>
</evidence>
<feature type="domain" description="Glycosyl transferase family 1" evidence="2">
    <location>
        <begin position="264"/>
        <end position="360"/>
    </location>
</feature>
<dbReference type="AlphaFoldDB" id="A0A0G0I3C6"/>
<sequence>MKILFIVKSESIQTARWISQINDQGWEIHLFLSTYESDSILEIKNVTIHRSVFPRVGEIDQLIIFKSGRLQLNRIITFFKKIRDKINPNFRATQLKKIIEKIKPDIIHSLGFQSSGYLTLQAKQIFQGKFPIWIASNWNNDIYQFSSSQTEKFEIKKQVKECDYYSCECKRDFSLAKEIGFEGKILPIFLNSDGFNLKEISSWRKPLSQRDIIMIKGEFDLYDRIMVPFDALNFCMPDIKKYKVVIYSISDHSLIAKEAEKFQKNTGVRVKVLSQDISPQQILKLHGKARISIDLSLNDAMSQSFLEALTMGSFPIQSSATCAHEWIKNGETGIIVPPEDSRAIAKAIKRAIQEDKMIKEAIKLNWQTAQKKLDCQLIKQKTLDFYQMVFKNCSTPKLKINWFKRGQNIVIEMFLIIWIIFFMLASLVKFGIQGFQVLRPTGKISSKIEIIVWQANQWLEQHIWRTF</sequence>
<keyword evidence="4" id="KW-0808">Transferase</keyword>
<keyword evidence="1" id="KW-1133">Transmembrane helix</keyword>
<dbReference type="PANTHER" id="PTHR12526">
    <property type="entry name" value="GLYCOSYLTRANSFERASE"/>
    <property type="match status" value="1"/>
</dbReference>
<reference evidence="4 5" key="1">
    <citation type="journal article" date="2015" name="Nature">
        <title>rRNA introns, odd ribosomes, and small enigmatic genomes across a large radiation of phyla.</title>
        <authorList>
            <person name="Brown C.T."/>
            <person name="Hug L.A."/>
            <person name="Thomas B.C."/>
            <person name="Sharon I."/>
            <person name="Castelle C.J."/>
            <person name="Singh A."/>
            <person name="Wilkins M.J."/>
            <person name="Williams K.H."/>
            <person name="Banfield J.F."/>
        </authorList>
    </citation>
    <scope>NUCLEOTIDE SEQUENCE [LARGE SCALE GENOMIC DNA]</scope>
</reference>
<proteinExistence type="predicted"/>
<protein>
    <submittedName>
        <fullName evidence="4">Glycosyl transferase group 1</fullName>
    </submittedName>
</protein>
<name>A0A0G0I3C6_9BACT</name>
<evidence type="ECO:0000256" key="1">
    <source>
        <dbReference type="SAM" id="Phobius"/>
    </source>
</evidence>
<dbReference type="InterPro" id="IPR001296">
    <property type="entry name" value="Glyco_trans_1"/>
</dbReference>
<dbReference type="Proteomes" id="UP000034508">
    <property type="component" value="Unassembled WGS sequence"/>
</dbReference>
<accession>A0A0G0I3C6</accession>
<feature type="transmembrane region" description="Helical" evidence="1">
    <location>
        <begin position="409"/>
        <end position="432"/>
    </location>
</feature>
<dbReference type="Pfam" id="PF13477">
    <property type="entry name" value="Glyco_trans_4_2"/>
    <property type="match status" value="1"/>
</dbReference>
<comment type="caution">
    <text evidence="4">The sequence shown here is derived from an EMBL/GenBank/DDBJ whole genome shotgun (WGS) entry which is preliminary data.</text>
</comment>
<evidence type="ECO:0000259" key="2">
    <source>
        <dbReference type="Pfam" id="PF00534"/>
    </source>
</evidence>
<feature type="domain" description="Glycosyltransferase subfamily 4-like N-terminal" evidence="3">
    <location>
        <begin position="2"/>
        <end position="150"/>
    </location>
</feature>